<accession>A0A7W5BEL4</accession>
<sequence length="416" mass="45278">MAQSSYVTLPGLLILLSLSGGGTAANFPSSQDKVPPGWKGPVFRLSQTYPSKLPQPEPLPWAAIDPVQQPKQYAQAVYAYVLEGNVEAGWKVQNNKVRKWYHVPWMHYGDSGREFIHGMTRERTAPAPATPGKGELGPQQTRCFQNWAVGFYNPAGGYQVGRIWKKATQPNATLAQFPEGTVVAKLLFTTAPDSEVPYLKNTFEWDGNIHVFGGKTCPSGALPRKPQKVRLLQLDMAVKDSRVPVTGWLFATLAYNGDAPGATPWERMKLVGAMWGNDLAQPQQWINTAIGTPQHLGAEGRLNGPVDNPRSSCISCHATAQTPMNSPMIPPSAADAPRWFTNYPGSQAFDPGSLPTDYSLQVSMGIQNLLRSQAAKAGPGKIAPEEMKLLQRAFDSGIDQPLPVTIKGTMEYPGGR</sequence>
<keyword evidence="1" id="KW-0732">Signal</keyword>
<evidence type="ECO:0000313" key="2">
    <source>
        <dbReference type="EMBL" id="MBB3121694.1"/>
    </source>
</evidence>
<feature type="signal peptide" evidence="1">
    <location>
        <begin position="1"/>
        <end position="24"/>
    </location>
</feature>
<organism evidence="2 3">
    <name type="scientific">Pseudoduganella violacea</name>
    <dbReference type="NCBI Taxonomy" id="1715466"/>
    <lineage>
        <taxon>Bacteria</taxon>
        <taxon>Pseudomonadati</taxon>
        <taxon>Pseudomonadota</taxon>
        <taxon>Betaproteobacteria</taxon>
        <taxon>Burkholderiales</taxon>
        <taxon>Oxalobacteraceae</taxon>
        <taxon>Telluria group</taxon>
        <taxon>Pseudoduganella</taxon>
    </lineage>
</organism>
<comment type="caution">
    <text evidence="2">The sequence shown here is derived from an EMBL/GenBank/DDBJ whole genome shotgun (WGS) entry which is preliminary data.</text>
</comment>
<reference evidence="2 3" key="1">
    <citation type="submission" date="2020-08" db="EMBL/GenBank/DDBJ databases">
        <title>Genomic Encyclopedia of Type Strains, Phase III (KMG-III): the genomes of soil and plant-associated and newly described type strains.</title>
        <authorList>
            <person name="Whitman W."/>
        </authorList>
    </citation>
    <scope>NUCLEOTIDE SEQUENCE [LARGE SCALE GENOMIC DNA]</scope>
    <source>
        <strain evidence="2 3">CECT 8897</strain>
    </source>
</reference>
<feature type="chain" id="PRO_5031205288" description="Cytochrome c domain-containing protein" evidence="1">
    <location>
        <begin position="25"/>
        <end position="416"/>
    </location>
</feature>
<dbReference type="RefSeq" id="WP_183443385.1">
    <property type="nucleotide sequence ID" value="NZ_JACHXD010000019.1"/>
</dbReference>
<keyword evidence="3" id="KW-1185">Reference proteome</keyword>
<evidence type="ECO:0008006" key="4">
    <source>
        <dbReference type="Google" id="ProtNLM"/>
    </source>
</evidence>
<gene>
    <name evidence="2" type="ORF">FHS03_004786</name>
</gene>
<dbReference type="Proteomes" id="UP000541535">
    <property type="component" value="Unassembled WGS sequence"/>
</dbReference>
<dbReference type="EMBL" id="JACHXD010000019">
    <property type="protein sequence ID" value="MBB3121694.1"/>
    <property type="molecule type" value="Genomic_DNA"/>
</dbReference>
<protein>
    <recommendedName>
        <fullName evidence="4">Cytochrome c domain-containing protein</fullName>
    </recommendedName>
</protein>
<evidence type="ECO:0000313" key="3">
    <source>
        <dbReference type="Proteomes" id="UP000541535"/>
    </source>
</evidence>
<name>A0A7W5BEL4_9BURK</name>
<evidence type="ECO:0000256" key="1">
    <source>
        <dbReference type="SAM" id="SignalP"/>
    </source>
</evidence>
<dbReference type="AlphaFoldDB" id="A0A7W5BEL4"/>
<proteinExistence type="predicted"/>